<dbReference type="SUPFAM" id="SSF52540">
    <property type="entry name" value="P-loop containing nucleoside triphosphate hydrolases"/>
    <property type="match status" value="2"/>
</dbReference>
<keyword evidence="5" id="KW-0547">Nucleotide-binding</keyword>
<evidence type="ECO:0000256" key="8">
    <source>
        <dbReference type="ARBA" id="ARBA00023136"/>
    </source>
</evidence>
<feature type="domain" description="ABC transporter" evidence="9">
    <location>
        <begin position="246"/>
        <end position="494"/>
    </location>
</feature>
<dbReference type="InterPro" id="IPR017871">
    <property type="entry name" value="ABC_transporter-like_CS"/>
</dbReference>
<dbReference type="PANTHER" id="PTHR43790:SF3">
    <property type="entry name" value="D-ALLOSE IMPORT ATP-BINDING PROTEIN ALSA-RELATED"/>
    <property type="match status" value="1"/>
</dbReference>
<keyword evidence="6 10" id="KW-0067">ATP-binding</keyword>
<dbReference type="Pfam" id="PF00005">
    <property type="entry name" value="ABC_tran"/>
    <property type="match status" value="2"/>
</dbReference>
<sequence length="500" mass="54824">MEPLLQVKNIAKEFPGVKALEDISIDFYPGECHALVGENGAGKSTLIKIIASIYKPTRGEVILDGKVCNFKTPKDALDAGIAVIEQETAIAPHLTVAENMYLGCEPKQKNGLLDRKKMEADAQAVLDEMGLEVDAHTLCSKLTAAQLQMVEIAKVISKHAKVVVLDEPTSSLSEKEIDSLFEQVRKMKAANTTMIYVTHRMAELPIICEKCSIFRDGLKVAEYKVNEVSEQTIVNSMVGRELGAYVKPEHTAKEEMLRVENLTQKGVFENVSFHANAGEIVAFSGLVGAGRTEVMEAIFGATKITSGKVFLYGEEVHIKNPADAIRRKVGLATEDRRRTGLLLKKSIEENIALPNLPFHAKNGFVNVPWEVSTSEEYMDKLKIKAPNIKALCGNLSGGNQQKVILSKWLAAGVKLLILDEPTKGIDVNARAEFYALMNQFVENGGCIIMISSDMPEVIKVADRAYVMSEGHLTGELNREEITELNLISLANPVTDGSDKQ</sequence>
<gene>
    <name evidence="10" type="ORF">WMO29_08590</name>
</gene>
<dbReference type="Proteomes" id="UP001438008">
    <property type="component" value="Unassembled WGS sequence"/>
</dbReference>
<evidence type="ECO:0000256" key="3">
    <source>
        <dbReference type="ARBA" id="ARBA00022597"/>
    </source>
</evidence>
<keyword evidence="3" id="KW-0762">Sugar transport</keyword>
<dbReference type="EMBL" id="JBBMFE010000006">
    <property type="protein sequence ID" value="MEQ2472548.1"/>
    <property type="molecule type" value="Genomic_DNA"/>
</dbReference>
<dbReference type="GO" id="GO:0005524">
    <property type="term" value="F:ATP binding"/>
    <property type="evidence" value="ECO:0007669"/>
    <property type="project" value="UniProtKB-KW"/>
</dbReference>
<dbReference type="PROSITE" id="PS00211">
    <property type="entry name" value="ABC_TRANSPORTER_1"/>
    <property type="match status" value="1"/>
</dbReference>
<keyword evidence="2" id="KW-1003">Cell membrane</keyword>
<evidence type="ECO:0000256" key="2">
    <source>
        <dbReference type="ARBA" id="ARBA00022475"/>
    </source>
</evidence>
<keyword evidence="1" id="KW-0813">Transport</keyword>
<evidence type="ECO:0000256" key="4">
    <source>
        <dbReference type="ARBA" id="ARBA00022737"/>
    </source>
</evidence>
<dbReference type="Gene3D" id="3.40.50.300">
    <property type="entry name" value="P-loop containing nucleotide triphosphate hydrolases"/>
    <property type="match status" value="2"/>
</dbReference>
<keyword evidence="4" id="KW-0677">Repeat</keyword>
<accession>A0ABV1FHK6</accession>
<evidence type="ECO:0000256" key="7">
    <source>
        <dbReference type="ARBA" id="ARBA00022967"/>
    </source>
</evidence>
<comment type="caution">
    <text evidence="10">The sequence shown here is derived from an EMBL/GenBank/DDBJ whole genome shotgun (WGS) entry which is preliminary data.</text>
</comment>
<protein>
    <submittedName>
        <fullName evidence="10">Sugar ABC transporter ATP-binding protein</fullName>
    </submittedName>
</protein>
<evidence type="ECO:0000313" key="11">
    <source>
        <dbReference type="Proteomes" id="UP001438008"/>
    </source>
</evidence>
<dbReference type="InterPro" id="IPR003593">
    <property type="entry name" value="AAA+_ATPase"/>
</dbReference>
<organism evidence="10 11">
    <name type="scientific">Laedolimicola intestinihominis</name>
    <dbReference type="NCBI Taxonomy" id="3133166"/>
    <lineage>
        <taxon>Bacteria</taxon>
        <taxon>Bacillati</taxon>
        <taxon>Bacillota</taxon>
        <taxon>Clostridia</taxon>
        <taxon>Lachnospirales</taxon>
        <taxon>Lachnospiraceae</taxon>
        <taxon>Laedolimicola</taxon>
    </lineage>
</organism>
<feature type="domain" description="ABC transporter" evidence="9">
    <location>
        <begin position="5"/>
        <end position="241"/>
    </location>
</feature>
<dbReference type="PROSITE" id="PS50893">
    <property type="entry name" value="ABC_TRANSPORTER_2"/>
    <property type="match status" value="2"/>
</dbReference>
<dbReference type="RefSeq" id="WP_349164512.1">
    <property type="nucleotide sequence ID" value="NZ_JBBMFE010000006.1"/>
</dbReference>
<dbReference type="InterPro" id="IPR003439">
    <property type="entry name" value="ABC_transporter-like_ATP-bd"/>
</dbReference>
<keyword evidence="11" id="KW-1185">Reference proteome</keyword>
<evidence type="ECO:0000256" key="1">
    <source>
        <dbReference type="ARBA" id="ARBA00022448"/>
    </source>
</evidence>
<evidence type="ECO:0000256" key="6">
    <source>
        <dbReference type="ARBA" id="ARBA00022840"/>
    </source>
</evidence>
<dbReference type="CDD" id="cd03216">
    <property type="entry name" value="ABC_Carb_Monos_I"/>
    <property type="match status" value="1"/>
</dbReference>
<evidence type="ECO:0000256" key="5">
    <source>
        <dbReference type="ARBA" id="ARBA00022741"/>
    </source>
</evidence>
<evidence type="ECO:0000259" key="9">
    <source>
        <dbReference type="PROSITE" id="PS50893"/>
    </source>
</evidence>
<dbReference type="PANTHER" id="PTHR43790">
    <property type="entry name" value="CARBOHYDRATE TRANSPORT ATP-BINDING PROTEIN MG119-RELATED"/>
    <property type="match status" value="1"/>
</dbReference>
<reference evidence="10 11" key="1">
    <citation type="submission" date="2024-03" db="EMBL/GenBank/DDBJ databases">
        <title>Human intestinal bacterial collection.</title>
        <authorList>
            <person name="Pauvert C."/>
            <person name="Hitch T.C.A."/>
            <person name="Clavel T."/>
        </authorList>
    </citation>
    <scope>NUCLEOTIDE SEQUENCE [LARGE SCALE GENOMIC DNA]</scope>
    <source>
        <strain evidence="10 11">CLA-AA-H132</strain>
    </source>
</reference>
<dbReference type="SMART" id="SM00382">
    <property type="entry name" value="AAA"/>
    <property type="match status" value="2"/>
</dbReference>
<dbReference type="InterPro" id="IPR050107">
    <property type="entry name" value="ABC_carbohydrate_import_ATPase"/>
</dbReference>
<dbReference type="InterPro" id="IPR027417">
    <property type="entry name" value="P-loop_NTPase"/>
</dbReference>
<dbReference type="CDD" id="cd03215">
    <property type="entry name" value="ABC_Carb_Monos_II"/>
    <property type="match status" value="1"/>
</dbReference>
<keyword evidence="8" id="KW-0472">Membrane</keyword>
<evidence type="ECO:0000313" key="10">
    <source>
        <dbReference type="EMBL" id="MEQ2472548.1"/>
    </source>
</evidence>
<proteinExistence type="predicted"/>
<name>A0ABV1FHK6_9FIRM</name>
<keyword evidence="7" id="KW-1278">Translocase</keyword>